<dbReference type="EMBL" id="CP021434">
    <property type="protein sequence ID" value="ARU63565.1"/>
    <property type="molecule type" value="Genomic_DNA"/>
</dbReference>
<dbReference type="RefSeq" id="WP_087458901.1">
    <property type="nucleotide sequence ID" value="NZ_CP021434.1"/>
</dbReference>
<proteinExistence type="predicted"/>
<dbReference type="OrthoDB" id="1798711at2"/>
<gene>
    <name evidence="1" type="ORF">CBW65_23050</name>
</gene>
<evidence type="ECO:0000313" key="2">
    <source>
        <dbReference type="Proteomes" id="UP000195437"/>
    </source>
</evidence>
<keyword evidence="2" id="KW-1185">Reference proteome</keyword>
<name>A0A1Y0IVQ5_9BACL</name>
<organism evidence="1 2">
    <name type="scientific">Tumebacillus avium</name>
    <dbReference type="NCBI Taxonomy" id="1903704"/>
    <lineage>
        <taxon>Bacteria</taxon>
        <taxon>Bacillati</taxon>
        <taxon>Bacillota</taxon>
        <taxon>Bacilli</taxon>
        <taxon>Bacillales</taxon>
        <taxon>Alicyclobacillaceae</taxon>
        <taxon>Tumebacillus</taxon>
    </lineage>
</organism>
<sequence length="69" mass="7965">MSRCPHCNCRDIGKIGTHQFYCWGCFMEFSISGDEVKLFQVEEDGSLIAYDDRPQPQLNMDLPDFQLGM</sequence>
<dbReference type="Proteomes" id="UP000195437">
    <property type="component" value="Chromosome"/>
</dbReference>
<accession>A0A1Y0IVQ5</accession>
<dbReference type="KEGG" id="tum:CBW65_23050"/>
<evidence type="ECO:0000313" key="1">
    <source>
        <dbReference type="EMBL" id="ARU63565.1"/>
    </source>
</evidence>
<dbReference type="AlphaFoldDB" id="A0A1Y0IVQ5"/>
<reference evidence="2" key="1">
    <citation type="submission" date="2017-05" db="EMBL/GenBank/DDBJ databases">
        <authorList>
            <person name="Sung H."/>
        </authorList>
    </citation>
    <scope>NUCLEOTIDE SEQUENCE [LARGE SCALE GENOMIC DNA]</scope>
    <source>
        <strain evidence="2">AR23208</strain>
    </source>
</reference>
<protein>
    <submittedName>
        <fullName evidence="1">Uncharacterized protein</fullName>
    </submittedName>
</protein>